<accession>A0ACC0BQP0</accession>
<comment type="caution">
    <text evidence="1">The sequence shown here is derived from an EMBL/GenBank/DDBJ whole genome shotgun (WGS) entry which is preliminary data.</text>
</comment>
<protein>
    <submittedName>
        <fullName evidence="1">Uncharacterized protein</fullName>
    </submittedName>
</protein>
<dbReference type="Proteomes" id="UP001060085">
    <property type="component" value="Linkage Group LG02"/>
</dbReference>
<gene>
    <name evidence="1" type="ORF">M9H77_05841</name>
</gene>
<organism evidence="1 2">
    <name type="scientific">Catharanthus roseus</name>
    <name type="common">Madagascar periwinkle</name>
    <name type="synonym">Vinca rosea</name>
    <dbReference type="NCBI Taxonomy" id="4058"/>
    <lineage>
        <taxon>Eukaryota</taxon>
        <taxon>Viridiplantae</taxon>
        <taxon>Streptophyta</taxon>
        <taxon>Embryophyta</taxon>
        <taxon>Tracheophyta</taxon>
        <taxon>Spermatophyta</taxon>
        <taxon>Magnoliopsida</taxon>
        <taxon>eudicotyledons</taxon>
        <taxon>Gunneridae</taxon>
        <taxon>Pentapetalae</taxon>
        <taxon>asterids</taxon>
        <taxon>lamiids</taxon>
        <taxon>Gentianales</taxon>
        <taxon>Apocynaceae</taxon>
        <taxon>Rauvolfioideae</taxon>
        <taxon>Vinceae</taxon>
        <taxon>Catharanthinae</taxon>
        <taxon>Catharanthus</taxon>
    </lineage>
</organism>
<evidence type="ECO:0000313" key="2">
    <source>
        <dbReference type="Proteomes" id="UP001060085"/>
    </source>
</evidence>
<keyword evidence="2" id="KW-1185">Reference proteome</keyword>
<reference evidence="2" key="1">
    <citation type="journal article" date="2023" name="Nat. Plants">
        <title>Single-cell RNA sequencing provides a high-resolution roadmap for understanding the multicellular compartmentation of specialized metabolism.</title>
        <authorList>
            <person name="Sun S."/>
            <person name="Shen X."/>
            <person name="Li Y."/>
            <person name="Li Y."/>
            <person name="Wang S."/>
            <person name="Li R."/>
            <person name="Zhang H."/>
            <person name="Shen G."/>
            <person name="Guo B."/>
            <person name="Wei J."/>
            <person name="Xu J."/>
            <person name="St-Pierre B."/>
            <person name="Chen S."/>
            <person name="Sun C."/>
        </authorList>
    </citation>
    <scope>NUCLEOTIDE SEQUENCE [LARGE SCALE GENOMIC DNA]</scope>
</reference>
<name>A0ACC0BQP0_CATRO</name>
<dbReference type="EMBL" id="CM044702">
    <property type="protein sequence ID" value="KAI5674891.1"/>
    <property type="molecule type" value="Genomic_DNA"/>
</dbReference>
<proteinExistence type="predicted"/>
<sequence length="534" mass="60886">MRAELESDKERKMIRNLSTYRRISAGSSALIRRFCTAVEAEKKVSAAAAQSGGVLSKIFCAAAVQKEGDRRLYKRLSALGSSKGLVAQTINEYIREGKFPRKSDLDNCIIELRRYGKYHQALEIMEWMERRKINFAFGDYAKRLDLICKVHGVDAAENYFNGLSSSAKNNLTYGALLYCYCAEKMADKATALFEKMDEMNIASTSLAFNNLMTLYVKLGQPEKVPSLVNLMKERNIRPATFTYNIWMQSYSMLNDIEGVERVFQEVKQDGEKVCDWTIYSNLAAAYVKAGLHEKAELALKRLEEEMEPSNRVAFSFMISLYASIGNLGEVHRIWNAMKSSLRTVTNLNYLTMLQALNKLDDIDGIKKCFEEWESTCHSYDTRIANVAISAYLRFNRVNEAEAVFLQARKRSPGPFFIAGEMLMEFYLENRQMKLALRHMEAAVSSGLSGSDWRPKSDNVNKFLSFCEEERDVDSAEEFCKYLKIVNCLDHNVYKLLLQIYIAAGRTAPDMRSRAEKDGIELEPELLNLLQIVCP</sequence>
<evidence type="ECO:0000313" key="1">
    <source>
        <dbReference type="EMBL" id="KAI5674891.1"/>
    </source>
</evidence>